<protein>
    <submittedName>
        <fullName evidence="1">Uncharacterized protein</fullName>
    </submittedName>
</protein>
<evidence type="ECO:0000313" key="2">
    <source>
        <dbReference type="Proteomes" id="UP000199226"/>
    </source>
</evidence>
<accession>A0A1G9VIY7</accession>
<proteinExistence type="predicted"/>
<dbReference type="RefSeq" id="WP_090705663.1">
    <property type="nucleotide sequence ID" value="NZ_FNHH01000021.1"/>
</dbReference>
<dbReference type="EMBL" id="FNHH01000021">
    <property type="protein sequence ID" value="SDM72001.1"/>
    <property type="molecule type" value="Genomic_DNA"/>
</dbReference>
<sequence length="128" mass="14565">MKKVFFITLMSVYLLGNTDIIQLIRLPMLFVHYQNHLHDNGKLNLVYFITSHYDAAGDGIDSDNTEENQMPFMQISHNISNIASLSLTKLILVPPVLNSINTKYAEYTQSYTPEVYSLSLLRPPISIS</sequence>
<gene>
    <name evidence="1" type="ORF">SAMN05421813_1217</name>
</gene>
<organism evidence="1 2">
    <name type="scientific">Daejeonella rubra</name>
    <dbReference type="NCBI Taxonomy" id="990371"/>
    <lineage>
        <taxon>Bacteria</taxon>
        <taxon>Pseudomonadati</taxon>
        <taxon>Bacteroidota</taxon>
        <taxon>Sphingobacteriia</taxon>
        <taxon>Sphingobacteriales</taxon>
        <taxon>Sphingobacteriaceae</taxon>
        <taxon>Daejeonella</taxon>
    </lineage>
</organism>
<keyword evidence="2" id="KW-1185">Reference proteome</keyword>
<dbReference type="Proteomes" id="UP000199226">
    <property type="component" value="Unassembled WGS sequence"/>
</dbReference>
<evidence type="ECO:0000313" key="1">
    <source>
        <dbReference type="EMBL" id="SDM72001.1"/>
    </source>
</evidence>
<dbReference type="STRING" id="990371.SAMN05421813_1217"/>
<reference evidence="2" key="1">
    <citation type="submission" date="2016-10" db="EMBL/GenBank/DDBJ databases">
        <authorList>
            <person name="Varghese N."/>
            <person name="Submissions S."/>
        </authorList>
    </citation>
    <scope>NUCLEOTIDE SEQUENCE [LARGE SCALE GENOMIC DNA]</scope>
    <source>
        <strain evidence="2">DSM 24536</strain>
    </source>
</reference>
<dbReference type="AlphaFoldDB" id="A0A1G9VIY7"/>
<dbReference type="OrthoDB" id="894042at2"/>
<name>A0A1G9VIY7_9SPHI</name>